<evidence type="ECO:0000313" key="3">
    <source>
        <dbReference type="Proteomes" id="UP000065533"/>
    </source>
</evidence>
<dbReference type="RefSeq" id="WP_058385118.1">
    <property type="nucleotide sequence ID" value="NZ_CP013661.2"/>
</dbReference>
<dbReference type="Pfam" id="PF10783">
    <property type="entry name" value="DUF2599"/>
    <property type="match status" value="1"/>
</dbReference>
<evidence type="ECO:0000313" key="2">
    <source>
        <dbReference type="EMBL" id="ALS78459.1"/>
    </source>
</evidence>
<dbReference type="InterPro" id="IPR019719">
    <property type="entry name" value="DUF2599"/>
</dbReference>
<dbReference type="Proteomes" id="UP000065533">
    <property type="component" value="Chromosome"/>
</dbReference>
<gene>
    <name evidence="2" type="ORF">AUO94_07185</name>
</gene>
<proteinExistence type="predicted"/>
<evidence type="ECO:0008006" key="4">
    <source>
        <dbReference type="Google" id="ProtNLM"/>
    </source>
</evidence>
<evidence type="ECO:0000256" key="1">
    <source>
        <dbReference type="SAM" id="SignalP"/>
    </source>
</evidence>
<feature type="chain" id="PRO_5046609127" description="DUF2599 domain-containing protein" evidence="1">
    <location>
        <begin position="27"/>
        <end position="210"/>
    </location>
</feature>
<feature type="signal peptide" evidence="1">
    <location>
        <begin position="1"/>
        <end position="26"/>
    </location>
</feature>
<dbReference type="EMBL" id="CP013661">
    <property type="protein sequence ID" value="ALS78459.1"/>
    <property type="molecule type" value="Genomic_DNA"/>
</dbReference>
<reference evidence="2" key="1">
    <citation type="submission" date="2016-01" db="EMBL/GenBank/DDBJ databases">
        <title>Complete genome of Planococcus kocurri type strain.</title>
        <authorList>
            <person name="See-Too W.S."/>
        </authorList>
    </citation>
    <scope>NUCLEOTIDE SEQUENCE [LARGE SCALE GENOMIC DNA]</scope>
    <source>
        <strain evidence="2">ATCC 43650</strain>
    </source>
</reference>
<organism evidence="2 3">
    <name type="scientific">Planococcus kocurii</name>
    <dbReference type="NCBI Taxonomy" id="1374"/>
    <lineage>
        <taxon>Bacteria</taxon>
        <taxon>Bacillati</taxon>
        <taxon>Bacillota</taxon>
        <taxon>Bacilli</taxon>
        <taxon>Bacillales</taxon>
        <taxon>Caryophanaceae</taxon>
        <taxon>Planococcus</taxon>
    </lineage>
</organism>
<protein>
    <recommendedName>
        <fullName evidence="4">DUF2599 domain-containing protein</fullName>
    </recommendedName>
</protein>
<name>A0ABM5WVT6_9BACL</name>
<keyword evidence="3" id="KW-1185">Reference proteome</keyword>
<keyword evidence="1" id="KW-0732">Signal</keyword>
<accession>A0ABM5WVT6</accession>
<sequence length="210" mass="24189">MKNKMKMVFITLTILMVFGNLAPASAATETNEFEYLRDAIATIDAVPFEEVNQYVEDNGEWIDEIGVRLETYIETFPEEQQNDEVKRLLSDDFMVQDANKGANSIQMASLSGNLDEYFTDVWFHLRSGYHTYSMEPKWSVRLWKITMEAAWDELGDNYIGIQYDNGSLWNQYKCHFDYDVFGALAGSWDLEVGRPIVSGVVMVRELCNPE</sequence>